<evidence type="ECO:0000256" key="6">
    <source>
        <dbReference type="PIRSR" id="PIRSR600760-2"/>
    </source>
</evidence>
<dbReference type="PANTHER" id="PTHR43200:SF2">
    <property type="entry name" value="3'(2'),5'-BISPHOSPHATE NUCLEOTIDASE"/>
    <property type="match status" value="1"/>
</dbReference>
<evidence type="ECO:0000256" key="5">
    <source>
        <dbReference type="ARBA" id="ARBA00022842"/>
    </source>
</evidence>
<feature type="binding site" evidence="6">
    <location>
        <position position="139"/>
    </location>
    <ligand>
        <name>Mg(2+)</name>
        <dbReference type="ChEBI" id="CHEBI:18420"/>
        <label>1</label>
        <note>catalytic</note>
    </ligand>
</feature>
<dbReference type="SUPFAM" id="SSF56655">
    <property type="entry name" value="Carbohydrate phosphatase"/>
    <property type="match status" value="1"/>
</dbReference>
<dbReference type="AlphaFoldDB" id="A0AAE0K759"/>
<evidence type="ECO:0000256" key="3">
    <source>
        <dbReference type="ARBA" id="ARBA00022723"/>
    </source>
</evidence>
<protein>
    <submittedName>
        <fullName evidence="7">Myo-inositol-1-monophosphatase</fullName>
    </submittedName>
</protein>
<evidence type="ECO:0000256" key="2">
    <source>
        <dbReference type="ARBA" id="ARBA00009759"/>
    </source>
</evidence>
<dbReference type="InterPro" id="IPR000760">
    <property type="entry name" value="Inositol_monophosphatase-like"/>
</dbReference>
<dbReference type="EMBL" id="JAULSN010000005">
    <property type="protein sequence ID" value="KAK3370832.1"/>
    <property type="molecule type" value="Genomic_DNA"/>
</dbReference>
<feature type="binding site" evidence="6">
    <location>
        <position position="136"/>
    </location>
    <ligand>
        <name>Mg(2+)</name>
        <dbReference type="ChEBI" id="CHEBI:18420"/>
        <label>1</label>
        <note>catalytic</note>
    </ligand>
</feature>
<evidence type="ECO:0000313" key="8">
    <source>
        <dbReference type="Proteomes" id="UP001287356"/>
    </source>
</evidence>
<feature type="binding site" evidence="6">
    <location>
        <position position="138"/>
    </location>
    <ligand>
        <name>Mg(2+)</name>
        <dbReference type="ChEBI" id="CHEBI:18420"/>
        <label>1</label>
        <note>catalytic</note>
    </ligand>
</feature>
<name>A0AAE0K759_9PEZI</name>
<keyword evidence="3 6" id="KW-0479">Metal-binding</keyword>
<gene>
    <name evidence="7" type="ORF">B0T24DRAFT_657995</name>
</gene>
<dbReference type="PANTHER" id="PTHR43200">
    <property type="entry name" value="PHOSPHATASE"/>
    <property type="match status" value="1"/>
</dbReference>
<evidence type="ECO:0000313" key="7">
    <source>
        <dbReference type="EMBL" id="KAK3370832.1"/>
    </source>
</evidence>
<evidence type="ECO:0000256" key="4">
    <source>
        <dbReference type="ARBA" id="ARBA00022801"/>
    </source>
</evidence>
<dbReference type="GO" id="GO:0000103">
    <property type="term" value="P:sulfate assimilation"/>
    <property type="evidence" value="ECO:0007669"/>
    <property type="project" value="TreeGrafter"/>
</dbReference>
<dbReference type="GO" id="GO:0046872">
    <property type="term" value="F:metal ion binding"/>
    <property type="evidence" value="ECO:0007669"/>
    <property type="project" value="UniProtKB-KW"/>
</dbReference>
<organism evidence="7 8">
    <name type="scientific">Lasiosphaeria ovina</name>
    <dbReference type="NCBI Taxonomy" id="92902"/>
    <lineage>
        <taxon>Eukaryota</taxon>
        <taxon>Fungi</taxon>
        <taxon>Dikarya</taxon>
        <taxon>Ascomycota</taxon>
        <taxon>Pezizomycotina</taxon>
        <taxon>Sordariomycetes</taxon>
        <taxon>Sordariomycetidae</taxon>
        <taxon>Sordariales</taxon>
        <taxon>Lasiosphaeriaceae</taxon>
        <taxon>Lasiosphaeria</taxon>
    </lineage>
</organism>
<comment type="similarity">
    <text evidence="2">Belongs to the inositol monophosphatase superfamily.</text>
</comment>
<proteinExistence type="inferred from homology"/>
<feature type="binding site" evidence="6">
    <location>
        <position position="71"/>
    </location>
    <ligand>
        <name>Mg(2+)</name>
        <dbReference type="ChEBI" id="CHEBI:18420"/>
        <label>1</label>
        <note>catalytic</note>
    </ligand>
</feature>
<dbReference type="InterPro" id="IPR051090">
    <property type="entry name" value="Inositol_monoP_superfamily"/>
</dbReference>
<evidence type="ECO:0000256" key="1">
    <source>
        <dbReference type="ARBA" id="ARBA00001946"/>
    </source>
</evidence>
<dbReference type="Gene3D" id="3.30.540.10">
    <property type="entry name" value="Fructose-1,6-Bisphosphatase, subunit A, domain 1"/>
    <property type="match status" value="1"/>
</dbReference>
<comment type="caution">
    <text evidence="7">The sequence shown here is derived from an EMBL/GenBank/DDBJ whole genome shotgun (WGS) entry which is preliminary data.</text>
</comment>
<dbReference type="GO" id="GO:0008441">
    <property type="term" value="F:3'(2'),5'-bisphosphate nucleotidase activity"/>
    <property type="evidence" value="ECO:0007669"/>
    <property type="project" value="TreeGrafter"/>
</dbReference>
<sequence>MSLAPYSHERLIAELAVQRASLLTKQVLQSVARGEFAKSDDTPVTIADFAAQALLIRAVRGAFPLDQFIGEENADALRGNAELRQHVWDLVASVRLDDDKSKALLARPSSIGAMLDDIDSGGRGMGGRKGRIWMMDPLDGTATFLQGQQYAVSLALTEDAIEKVGVVGCPNLPTCTSRIEEAVVDEEEYGICSMGTGVLRPAIELLAIGDGPTDLSMLHILGTSKGNVWRQQRLRDIAAQVGAVYPGTNLWSSHMRYVALVLGGGDIQLRISRRAETEPSEAGCTVTDLNGQAIDFGAGRELALSCGVIAAKRGVHGRMLQVLKEVLKKNR</sequence>
<reference evidence="7" key="2">
    <citation type="submission" date="2023-06" db="EMBL/GenBank/DDBJ databases">
        <authorList>
            <consortium name="Lawrence Berkeley National Laboratory"/>
            <person name="Haridas S."/>
            <person name="Hensen N."/>
            <person name="Bonometti L."/>
            <person name="Westerberg I."/>
            <person name="Brannstrom I.O."/>
            <person name="Guillou S."/>
            <person name="Cros-Aarteil S."/>
            <person name="Calhoun S."/>
            <person name="Kuo A."/>
            <person name="Mondo S."/>
            <person name="Pangilinan J."/>
            <person name="Riley R."/>
            <person name="Labutti K."/>
            <person name="Andreopoulos B."/>
            <person name="Lipzen A."/>
            <person name="Chen C."/>
            <person name="Yanf M."/>
            <person name="Daum C."/>
            <person name="Ng V."/>
            <person name="Clum A."/>
            <person name="Steindorff A."/>
            <person name="Ohm R."/>
            <person name="Martin F."/>
            <person name="Silar P."/>
            <person name="Natvig D."/>
            <person name="Lalanne C."/>
            <person name="Gautier V."/>
            <person name="Ament-Velasquez S.L."/>
            <person name="Kruys A."/>
            <person name="Hutchinson M.I."/>
            <person name="Powell A.J."/>
            <person name="Barry K."/>
            <person name="Miller A.N."/>
            <person name="Grigoriev I.V."/>
            <person name="Debuchy R."/>
            <person name="Gladieux P."/>
            <person name="Thoren M.H."/>
            <person name="Johannesson H."/>
        </authorList>
    </citation>
    <scope>NUCLEOTIDE SEQUENCE</scope>
    <source>
        <strain evidence="7">CBS 958.72</strain>
    </source>
</reference>
<dbReference type="Gene3D" id="3.40.190.80">
    <property type="match status" value="1"/>
</dbReference>
<accession>A0AAE0K759</accession>
<dbReference type="Proteomes" id="UP001287356">
    <property type="component" value="Unassembled WGS sequence"/>
</dbReference>
<dbReference type="Pfam" id="PF00459">
    <property type="entry name" value="Inositol_P"/>
    <property type="match status" value="1"/>
</dbReference>
<keyword evidence="5 6" id="KW-0460">Magnesium</keyword>
<reference evidence="7" key="1">
    <citation type="journal article" date="2023" name="Mol. Phylogenet. Evol.">
        <title>Genome-scale phylogeny and comparative genomics of the fungal order Sordariales.</title>
        <authorList>
            <person name="Hensen N."/>
            <person name="Bonometti L."/>
            <person name="Westerberg I."/>
            <person name="Brannstrom I.O."/>
            <person name="Guillou S."/>
            <person name="Cros-Aarteil S."/>
            <person name="Calhoun S."/>
            <person name="Haridas S."/>
            <person name="Kuo A."/>
            <person name="Mondo S."/>
            <person name="Pangilinan J."/>
            <person name="Riley R."/>
            <person name="LaButti K."/>
            <person name="Andreopoulos B."/>
            <person name="Lipzen A."/>
            <person name="Chen C."/>
            <person name="Yan M."/>
            <person name="Daum C."/>
            <person name="Ng V."/>
            <person name="Clum A."/>
            <person name="Steindorff A."/>
            <person name="Ohm R.A."/>
            <person name="Martin F."/>
            <person name="Silar P."/>
            <person name="Natvig D.O."/>
            <person name="Lalanne C."/>
            <person name="Gautier V."/>
            <person name="Ament-Velasquez S.L."/>
            <person name="Kruys A."/>
            <person name="Hutchinson M.I."/>
            <person name="Powell A.J."/>
            <person name="Barry K."/>
            <person name="Miller A.N."/>
            <person name="Grigoriev I.V."/>
            <person name="Debuchy R."/>
            <person name="Gladieux P."/>
            <person name="Hiltunen Thoren M."/>
            <person name="Johannesson H."/>
        </authorList>
    </citation>
    <scope>NUCLEOTIDE SEQUENCE</scope>
    <source>
        <strain evidence="7">CBS 958.72</strain>
    </source>
</reference>
<comment type="cofactor">
    <cofactor evidence="1 6">
        <name>Mg(2+)</name>
        <dbReference type="ChEBI" id="CHEBI:18420"/>
    </cofactor>
</comment>
<keyword evidence="4" id="KW-0378">Hydrolase</keyword>
<keyword evidence="8" id="KW-1185">Reference proteome</keyword>